<proteinExistence type="predicted"/>
<name>A0ACC1MKU7_9APHY</name>
<comment type="caution">
    <text evidence="1">The sequence shown here is derived from an EMBL/GenBank/DDBJ whole genome shotgun (WGS) entry which is preliminary data.</text>
</comment>
<reference evidence="1" key="1">
    <citation type="submission" date="2022-08" db="EMBL/GenBank/DDBJ databases">
        <title>Genome Sequence of Pycnoporus sanguineus.</title>
        <authorList>
            <person name="Buettner E."/>
        </authorList>
    </citation>
    <scope>NUCLEOTIDE SEQUENCE</scope>
    <source>
        <strain evidence="1">CG-C14</strain>
    </source>
</reference>
<organism evidence="1 2">
    <name type="scientific">Trametes sanguinea</name>
    <dbReference type="NCBI Taxonomy" id="158606"/>
    <lineage>
        <taxon>Eukaryota</taxon>
        <taxon>Fungi</taxon>
        <taxon>Dikarya</taxon>
        <taxon>Basidiomycota</taxon>
        <taxon>Agaricomycotina</taxon>
        <taxon>Agaricomycetes</taxon>
        <taxon>Polyporales</taxon>
        <taxon>Polyporaceae</taxon>
        <taxon>Trametes</taxon>
    </lineage>
</organism>
<gene>
    <name evidence="1" type="ORF">NUW54_g13668</name>
</gene>
<evidence type="ECO:0000313" key="1">
    <source>
        <dbReference type="EMBL" id="KAJ2966909.1"/>
    </source>
</evidence>
<accession>A0ACC1MKU7</accession>
<sequence length="200" mass="21752">MTPLDPQPHSAWADAQYEQGTLYPSNSSSDSSRSTTGTMEYYDPPPYPADADMHSYQSSDMPSAYEPHPSHPAAVHAPRPVRCVGSPSFLAADEPPAHFSPCATQVSQHDDMLMSFSAVAEPTPQIALPHVPPMPSADLVAVHDGAFEYGYEQPIYYCPAPVPQYPVLQYQYSLSAYMPGPQENVDAAMYYSMVATGMVS</sequence>
<keyword evidence="2" id="KW-1185">Reference proteome</keyword>
<dbReference type="Proteomes" id="UP001144978">
    <property type="component" value="Unassembled WGS sequence"/>
</dbReference>
<evidence type="ECO:0000313" key="2">
    <source>
        <dbReference type="Proteomes" id="UP001144978"/>
    </source>
</evidence>
<protein>
    <submittedName>
        <fullName evidence="1">Uncharacterized protein</fullName>
    </submittedName>
</protein>
<dbReference type="EMBL" id="JANSHE010006496">
    <property type="protein sequence ID" value="KAJ2966909.1"/>
    <property type="molecule type" value="Genomic_DNA"/>
</dbReference>